<organism evidence="8">
    <name type="scientific">Petromyzon marinus</name>
    <name type="common">Sea lamprey</name>
    <dbReference type="NCBI Taxonomy" id="7757"/>
    <lineage>
        <taxon>Eukaryota</taxon>
        <taxon>Metazoa</taxon>
        <taxon>Chordata</taxon>
        <taxon>Craniata</taxon>
        <taxon>Vertebrata</taxon>
        <taxon>Cyclostomata</taxon>
        <taxon>Hyperoartia</taxon>
        <taxon>Petromyzontiformes</taxon>
        <taxon>Petromyzontidae</taxon>
        <taxon>Petromyzon</taxon>
    </lineage>
</organism>
<dbReference type="Ensembl" id="ENSPMAT00000002186.1">
    <property type="protein sequence ID" value="ENSPMAP00000002175.1"/>
    <property type="gene ID" value="ENSPMAG00000001989.1"/>
</dbReference>
<keyword evidence="3" id="KW-0963">Cytoplasm</keyword>
<evidence type="ECO:0000256" key="3">
    <source>
        <dbReference type="ARBA" id="ARBA00022490"/>
    </source>
</evidence>
<dbReference type="GeneTree" id="ENSGT00940000154242"/>
<dbReference type="GO" id="GO:0060041">
    <property type="term" value="P:retina development in camera-type eye"/>
    <property type="evidence" value="ECO:0007669"/>
    <property type="project" value="TreeGrafter"/>
</dbReference>
<feature type="region of interest" description="Disordered" evidence="6">
    <location>
        <begin position="72"/>
        <end position="120"/>
    </location>
</feature>
<feature type="domain" description="Doublecortin" evidence="7">
    <location>
        <begin position="4"/>
        <end position="81"/>
    </location>
</feature>
<evidence type="ECO:0000256" key="4">
    <source>
        <dbReference type="ARBA" id="ARBA00022737"/>
    </source>
</evidence>
<dbReference type="GO" id="GO:0005930">
    <property type="term" value="C:axoneme"/>
    <property type="evidence" value="ECO:0007669"/>
    <property type="project" value="TreeGrafter"/>
</dbReference>
<dbReference type="GO" id="GO:0042461">
    <property type="term" value="P:photoreceptor cell development"/>
    <property type="evidence" value="ECO:0007669"/>
    <property type="project" value="TreeGrafter"/>
</dbReference>
<dbReference type="STRING" id="7757.ENSPMAP00000002175"/>
<dbReference type="Gene3D" id="3.10.20.230">
    <property type="entry name" value="Doublecortin domain"/>
    <property type="match status" value="2"/>
</dbReference>
<dbReference type="SMART" id="SM00537">
    <property type="entry name" value="DCX"/>
    <property type="match status" value="2"/>
</dbReference>
<feature type="compositionally biased region" description="Pro residues" evidence="6">
    <location>
        <begin position="81"/>
        <end position="91"/>
    </location>
</feature>
<comment type="subcellular location">
    <subcellularLocation>
        <location evidence="1">Cell projection</location>
    </subcellularLocation>
    <subcellularLocation>
        <location evidence="2">Cytoplasm</location>
    </subcellularLocation>
</comment>
<feature type="domain" description="Doublecortin" evidence="7">
    <location>
        <begin position="122"/>
        <end position="180"/>
    </location>
</feature>
<evidence type="ECO:0000256" key="1">
    <source>
        <dbReference type="ARBA" id="ARBA00004316"/>
    </source>
</evidence>
<dbReference type="PANTHER" id="PTHR23005:SF5">
    <property type="entry name" value="NUP637, PUTATIVE-RELATED"/>
    <property type="match status" value="1"/>
</dbReference>
<reference evidence="8" key="2">
    <citation type="submission" date="2025-09" db="UniProtKB">
        <authorList>
            <consortium name="Ensembl"/>
        </authorList>
    </citation>
    <scope>IDENTIFICATION</scope>
</reference>
<accession>S4RAE4</accession>
<dbReference type="HOGENOM" id="CLU_085096_0_0_1"/>
<evidence type="ECO:0000259" key="7">
    <source>
        <dbReference type="PROSITE" id="PS50309"/>
    </source>
</evidence>
<name>S4RAE4_PETMA</name>
<dbReference type="PROSITE" id="PS50309">
    <property type="entry name" value="DC"/>
    <property type="match status" value="2"/>
</dbReference>
<dbReference type="GO" id="GO:0035082">
    <property type="term" value="P:axoneme assembly"/>
    <property type="evidence" value="ECO:0007669"/>
    <property type="project" value="TreeGrafter"/>
</dbReference>
<keyword evidence="5" id="KW-0966">Cell projection</keyword>
<dbReference type="OMA" id="KRPSIWY"/>
<dbReference type="InterPro" id="IPR036572">
    <property type="entry name" value="Doublecortin_dom_sf"/>
</dbReference>
<dbReference type="SUPFAM" id="SSF89837">
    <property type="entry name" value="Doublecortin (DC)"/>
    <property type="match status" value="2"/>
</dbReference>
<evidence type="ECO:0000313" key="8">
    <source>
        <dbReference type="Ensembl" id="ENSPMAP00000002175.1"/>
    </source>
</evidence>
<evidence type="ECO:0000256" key="2">
    <source>
        <dbReference type="ARBA" id="ARBA00004496"/>
    </source>
</evidence>
<dbReference type="GO" id="GO:0035556">
    <property type="term" value="P:intracellular signal transduction"/>
    <property type="evidence" value="ECO:0007669"/>
    <property type="project" value="InterPro"/>
</dbReference>
<protein>
    <recommendedName>
        <fullName evidence="7">Doublecortin domain-containing protein</fullName>
    </recommendedName>
</protein>
<reference evidence="8" key="1">
    <citation type="submission" date="2025-08" db="UniProtKB">
        <authorList>
            <consortium name="Ensembl"/>
        </authorList>
    </citation>
    <scope>IDENTIFICATION</scope>
</reference>
<dbReference type="Pfam" id="PF03607">
    <property type="entry name" value="DCX"/>
    <property type="match status" value="2"/>
</dbReference>
<proteinExistence type="predicted"/>
<dbReference type="InterPro" id="IPR003533">
    <property type="entry name" value="Doublecortin_dom"/>
</dbReference>
<evidence type="ECO:0000256" key="6">
    <source>
        <dbReference type="SAM" id="MobiDB-lite"/>
    </source>
</evidence>
<evidence type="ECO:0000256" key="5">
    <source>
        <dbReference type="ARBA" id="ARBA00023273"/>
    </source>
</evidence>
<sequence>SAAKRVYFYKSGDPQFGALPLVVSERSFRTFESLLDELSRRVPLPMGVRRVTTPRGRHVVQLNELHDGSAYMCSDHHRRQPPAPPPHPALHPPNRRPAAGVGNVNDNDDPPREPRRSGSHIKRLTLFRNGTVGSQRALLLSRQSAPNLEAVLAYFSEILQCPVRQLYTRNGSRISGLHALCLHSNTPRSRTRESL</sequence>
<keyword evidence="4" id="KW-0677">Repeat</keyword>
<dbReference type="PANTHER" id="PTHR23005">
    <property type="entry name" value="RETINITIS PIGMENTOSA 1 PROTEIN"/>
    <property type="match status" value="1"/>
</dbReference>
<dbReference type="AlphaFoldDB" id="S4RAE4"/>